<organism evidence="11 12">
    <name type="scientific">Glarea lozoyensis (strain ATCC 74030 / MF5533)</name>
    <dbReference type="NCBI Taxonomy" id="1104152"/>
    <lineage>
        <taxon>Eukaryota</taxon>
        <taxon>Fungi</taxon>
        <taxon>Dikarya</taxon>
        <taxon>Ascomycota</taxon>
        <taxon>Pezizomycotina</taxon>
        <taxon>Leotiomycetes</taxon>
        <taxon>Helotiales</taxon>
        <taxon>Helotiaceae</taxon>
        <taxon>Glarea</taxon>
    </lineage>
</organism>
<dbReference type="NCBIfam" id="TIGR00234">
    <property type="entry name" value="tyrS"/>
    <property type="match status" value="1"/>
</dbReference>
<evidence type="ECO:0000256" key="3">
    <source>
        <dbReference type="ARBA" id="ARBA00022741"/>
    </source>
</evidence>
<dbReference type="HOGENOM" id="CLU_035267_0_1_1"/>
<dbReference type="Pfam" id="PF00579">
    <property type="entry name" value="tRNA-synt_1b"/>
    <property type="match status" value="1"/>
</dbReference>
<evidence type="ECO:0000256" key="7">
    <source>
        <dbReference type="ARBA" id="ARBA00033323"/>
    </source>
</evidence>
<feature type="region of interest" description="Disordered" evidence="10">
    <location>
        <begin position="377"/>
        <end position="399"/>
    </location>
</feature>
<dbReference type="InterPro" id="IPR002307">
    <property type="entry name" value="Tyr-tRNA-ligase"/>
</dbReference>
<dbReference type="InterPro" id="IPR023617">
    <property type="entry name" value="Tyr-tRNA-ligase_arc/euk-type"/>
</dbReference>
<keyword evidence="5 9" id="KW-0648">Protein biosynthesis</keyword>
<dbReference type="OrthoDB" id="197206at2759"/>
<evidence type="ECO:0000313" key="12">
    <source>
        <dbReference type="Proteomes" id="UP000005446"/>
    </source>
</evidence>
<evidence type="ECO:0000256" key="5">
    <source>
        <dbReference type="ARBA" id="ARBA00022917"/>
    </source>
</evidence>
<dbReference type="PIRSF" id="PIRSF006588">
    <property type="entry name" value="TyrRS_arch_euk"/>
    <property type="match status" value="1"/>
</dbReference>
<dbReference type="EMBL" id="AGUE01000041">
    <property type="protein sequence ID" value="EHL01932.1"/>
    <property type="molecule type" value="Genomic_DNA"/>
</dbReference>
<keyword evidence="2 9" id="KW-0436">Ligase</keyword>
<accession>H0EHS6</accession>
<feature type="compositionally biased region" description="Basic and acidic residues" evidence="10">
    <location>
        <begin position="379"/>
        <end position="392"/>
    </location>
</feature>
<dbReference type="PANTHER" id="PTHR46264:SF4">
    <property type="entry name" value="TYROSINE--TRNA LIGASE, CYTOPLASMIC"/>
    <property type="match status" value="1"/>
</dbReference>
<evidence type="ECO:0000256" key="1">
    <source>
        <dbReference type="ARBA" id="ARBA00013160"/>
    </source>
</evidence>
<dbReference type="PRINTS" id="PR01040">
    <property type="entry name" value="TRNASYNTHTYR"/>
</dbReference>
<evidence type="ECO:0000313" key="11">
    <source>
        <dbReference type="EMBL" id="EHL01932.1"/>
    </source>
</evidence>
<proteinExistence type="inferred from homology"/>
<evidence type="ECO:0000256" key="4">
    <source>
        <dbReference type="ARBA" id="ARBA00022840"/>
    </source>
</evidence>
<dbReference type="EC" id="6.1.1.1" evidence="1 9"/>
<evidence type="ECO:0000256" key="2">
    <source>
        <dbReference type="ARBA" id="ARBA00022598"/>
    </source>
</evidence>
<keyword evidence="6 9" id="KW-0030">Aminoacyl-tRNA synthetase</keyword>
<sequence>MTTHAEEVPGAGKPLALTLLSETKAALTNEERYSIITSNLQEVIRGDIITRILPLRPLKIYWGTATTGRPHAAYFVPAIKVAQFLQVGCKVKILLADLHGFLDADKAPEGVLEFRAQYYERVIRALLRSVGVNIENLEFVRGSSYQLSNAFARDLLRLSKKVSIHDATKASSEIVKSMGEPVMADGIYPMMQLLDEEYLDADAEFGGIDQRKTFVLANDTMHKMNFKTRAHLMNPMVPGLAGGKMSSSDPKSKIDLLDDATTIQKKIAKAYCAPREVEGNGILAFIQHVLLPYSALQSAVRQPSISIVLPNHSAPTFFHTYTEVVSAYQADVLTPQIVKKIVEEGLIKLTAPIQRAFEEDKEWQSIAEKAYPILSNKSASRDAAKPSRRDGDQEAMASN</sequence>
<dbReference type="GO" id="GO:0004831">
    <property type="term" value="F:tyrosine-tRNA ligase activity"/>
    <property type="evidence" value="ECO:0007669"/>
    <property type="project" value="UniProtKB-EC"/>
</dbReference>
<protein>
    <recommendedName>
        <fullName evidence="1 9">Tyrosine--tRNA ligase</fullName>
        <ecNumber evidence="1 9">6.1.1.1</ecNumber>
    </recommendedName>
    <alternativeName>
        <fullName evidence="7 9">Tyrosyl-tRNA synthetase</fullName>
    </alternativeName>
</protein>
<dbReference type="AlphaFoldDB" id="H0EHS6"/>
<comment type="similarity">
    <text evidence="9">Belongs to the class-I aminoacyl-tRNA synthetase family.</text>
</comment>
<dbReference type="Gene3D" id="1.10.240.10">
    <property type="entry name" value="Tyrosyl-Transfer RNA Synthetase"/>
    <property type="match status" value="1"/>
</dbReference>
<keyword evidence="4 9" id="KW-0067">ATP-binding</keyword>
<keyword evidence="12" id="KW-1185">Reference proteome</keyword>
<evidence type="ECO:0000256" key="10">
    <source>
        <dbReference type="SAM" id="MobiDB-lite"/>
    </source>
</evidence>
<dbReference type="InParanoid" id="H0EHS6"/>
<evidence type="ECO:0000256" key="8">
    <source>
        <dbReference type="ARBA" id="ARBA00048248"/>
    </source>
</evidence>
<dbReference type="SUPFAM" id="SSF52374">
    <property type="entry name" value="Nucleotidylyl transferase"/>
    <property type="match status" value="1"/>
</dbReference>
<comment type="catalytic activity">
    <reaction evidence="8 9">
        <text>tRNA(Tyr) + L-tyrosine + ATP = L-tyrosyl-tRNA(Tyr) + AMP + diphosphate + H(+)</text>
        <dbReference type="Rhea" id="RHEA:10220"/>
        <dbReference type="Rhea" id="RHEA-COMP:9706"/>
        <dbReference type="Rhea" id="RHEA-COMP:9707"/>
        <dbReference type="ChEBI" id="CHEBI:15378"/>
        <dbReference type="ChEBI" id="CHEBI:30616"/>
        <dbReference type="ChEBI" id="CHEBI:33019"/>
        <dbReference type="ChEBI" id="CHEBI:58315"/>
        <dbReference type="ChEBI" id="CHEBI:78442"/>
        <dbReference type="ChEBI" id="CHEBI:78536"/>
        <dbReference type="ChEBI" id="CHEBI:456215"/>
        <dbReference type="EC" id="6.1.1.1"/>
    </reaction>
</comment>
<dbReference type="InterPro" id="IPR014729">
    <property type="entry name" value="Rossmann-like_a/b/a_fold"/>
</dbReference>
<evidence type="ECO:0000256" key="6">
    <source>
        <dbReference type="ARBA" id="ARBA00023146"/>
    </source>
</evidence>
<comment type="caution">
    <text evidence="11">The sequence shown here is derived from an EMBL/GenBank/DDBJ whole genome shotgun (WGS) entry which is preliminary data.</text>
</comment>
<keyword evidence="3 9" id="KW-0547">Nucleotide-binding</keyword>
<dbReference type="PANTHER" id="PTHR46264">
    <property type="entry name" value="TYROSINE-TRNA LIGASE"/>
    <property type="match status" value="1"/>
</dbReference>
<dbReference type="GO" id="GO:0005524">
    <property type="term" value="F:ATP binding"/>
    <property type="evidence" value="ECO:0007669"/>
    <property type="project" value="UniProtKB-KW"/>
</dbReference>
<dbReference type="GO" id="GO:0005737">
    <property type="term" value="C:cytoplasm"/>
    <property type="evidence" value="ECO:0007669"/>
    <property type="project" value="TreeGrafter"/>
</dbReference>
<dbReference type="Gene3D" id="3.40.50.620">
    <property type="entry name" value="HUPs"/>
    <property type="match status" value="1"/>
</dbReference>
<reference evidence="11 12" key="1">
    <citation type="journal article" date="2012" name="Eukaryot. Cell">
        <title>Genome sequence of the fungus Glarea lozoyensis: the first genome sequence of a species from the Helotiaceae family.</title>
        <authorList>
            <person name="Youssar L."/>
            <person name="Gruening B.A."/>
            <person name="Erxleben A."/>
            <person name="Guenther S."/>
            <person name="Huettel W."/>
        </authorList>
    </citation>
    <scope>NUCLEOTIDE SEQUENCE [LARGE SCALE GENOMIC DNA]</scope>
    <source>
        <strain evidence="12">ATCC 74030 / MF5533</strain>
    </source>
</reference>
<name>H0EHS6_GLAL7</name>
<dbReference type="Proteomes" id="UP000005446">
    <property type="component" value="Unassembled WGS sequence"/>
</dbReference>
<evidence type="ECO:0000256" key="9">
    <source>
        <dbReference type="RuleBase" id="RU361234"/>
    </source>
</evidence>
<gene>
    <name evidence="11" type="ORF">M7I_2062</name>
</gene>
<dbReference type="NCBIfam" id="NF006330">
    <property type="entry name" value="PRK08560.1"/>
    <property type="match status" value="1"/>
</dbReference>
<dbReference type="InterPro" id="IPR050489">
    <property type="entry name" value="Tyr-tRNA_synthase"/>
</dbReference>
<dbReference type="GO" id="GO:0006437">
    <property type="term" value="P:tyrosyl-tRNA aminoacylation"/>
    <property type="evidence" value="ECO:0007669"/>
    <property type="project" value="InterPro"/>
</dbReference>
<dbReference type="InterPro" id="IPR002305">
    <property type="entry name" value="aa-tRNA-synth_Ic"/>
</dbReference>